<sequence length="665" mass="72429">MSAAEPTPEQKFALEYARHLVEHGMPVFLAPPALTQEGKWDPTGGTDGLGYHLPQSKWQQTVADSRVLDDWEPGVAICAVTGQGVDVIDVDPRNDGDEGFARMRAEGLMPNSYGRQRTPSGGTHDFVSALGVRKLTNFRPGVDLQAGDSDGHGRGFVFLAPTVRKSKVSEEVVAYEWDMPPDLDALDLIGADPTSAALADAVRAYRTPVATREQAEIDLSSPPSADEVRKAAAVLAKAEKQMFDAEEGSRNDTLIRLLPKLYQFVLGECLDEAEVEERMRSAAAKAGIGDEYENTSESAWVYANRDGADRPYIETAADDFRDEDGAVTEATAGPIKRFQRMNLAELLDPDRPPREYVVEPMIAAGSSVSLVAPAGARKSLVLLAIALAVARGDEDFAGMAIPRGRRVLYVDMENTEDDLRERLLSFGVTPGDQLDRFILLSLPSMDPLDSAKGGREFTEAVDSFGLEPGDMVVLDSYQRITEAGENDSDTARGYYRHTGMALKARGLTVVRTDNTGKDASRGARGSSGKRDDVDIEYLMESRGDFIDIKTGKARQRGVSAMTLRVRVEDERTTFHSDQSAAPHSRTRACVRVLDEMAVPNEAGERKAAAALKDSEVEFPRTVIRDAVKLRQNRAVEVRRAFTTSAEEDTAPTKDGAVRRGEGSKG</sequence>
<dbReference type="SUPFAM" id="SSF56747">
    <property type="entry name" value="Prim-pol domain"/>
    <property type="match status" value="1"/>
</dbReference>
<evidence type="ECO:0000313" key="4">
    <source>
        <dbReference type="Proteomes" id="UP000265581"/>
    </source>
</evidence>
<feature type="region of interest" description="Disordered" evidence="1">
    <location>
        <begin position="641"/>
        <end position="665"/>
    </location>
</feature>
<comment type="caution">
    <text evidence="3">The sequence shown here is derived from an EMBL/GenBank/DDBJ whole genome shotgun (WGS) entry which is preliminary data.</text>
</comment>
<dbReference type="InterPro" id="IPR027417">
    <property type="entry name" value="P-loop_NTPase"/>
</dbReference>
<evidence type="ECO:0000313" key="3">
    <source>
        <dbReference type="EMBL" id="REK72135.1"/>
    </source>
</evidence>
<dbReference type="SMART" id="SM00943">
    <property type="entry name" value="Prim-Pol"/>
    <property type="match status" value="1"/>
</dbReference>
<gene>
    <name evidence="3" type="ORF">DX116_00325</name>
</gene>
<keyword evidence="4" id="KW-1185">Reference proteome</keyword>
<dbReference type="OrthoDB" id="3218228at2"/>
<organism evidence="3 4">
    <name type="scientific">Aeromicrobium endophyticum</name>
    <dbReference type="NCBI Taxonomy" id="2292704"/>
    <lineage>
        <taxon>Bacteria</taxon>
        <taxon>Bacillati</taxon>
        <taxon>Actinomycetota</taxon>
        <taxon>Actinomycetes</taxon>
        <taxon>Propionibacteriales</taxon>
        <taxon>Nocardioidaceae</taxon>
        <taxon>Aeromicrobium</taxon>
    </lineage>
</organism>
<evidence type="ECO:0000256" key="1">
    <source>
        <dbReference type="SAM" id="MobiDB-lite"/>
    </source>
</evidence>
<evidence type="ECO:0000259" key="2">
    <source>
        <dbReference type="SMART" id="SM00943"/>
    </source>
</evidence>
<dbReference type="RefSeq" id="WP_119702270.1">
    <property type="nucleotide sequence ID" value="NZ_JBHSOI010000001.1"/>
</dbReference>
<protein>
    <recommendedName>
        <fullName evidence="2">DNA primase/polymerase bifunctional N-terminal domain-containing protein</fullName>
    </recommendedName>
</protein>
<dbReference type="Pfam" id="PF09250">
    <property type="entry name" value="Prim-Pol"/>
    <property type="match status" value="1"/>
</dbReference>
<name>A0A371P8D2_9ACTN</name>
<dbReference type="Proteomes" id="UP000265581">
    <property type="component" value="Unassembled WGS sequence"/>
</dbReference>
<dbReference type="EMBL" id="QUBR01000001">
    <property type="protein sequence ID" value="REK72135.1"/>
    <property type="molecule type" value="Genomic_DNA"/>
</dbReference>
<feature type="compositionally biased region" description="Basic and acidic residues" evidence="1">
    <location>
        <begin position="655"/>
        <end position="665"/>
    </location>
</feature>
<dbReference type="Pfam" id="PF13481">
    <property type="entry name" value="AAA_25"/>
    <property type="match status" value="1"/>
</dbReference>
<feature type="domain" description="DNA primase/polymerase bifunctional N-terminal" evidence="2">
    <location>
        <begin position="17"/>
        <end position="186"/>
    </location>
</feature>
<proteinExistence type="predicted"/>
<reference evidence="3 4" key="1">
    <citation type="submission" date="2018-08" db="EMBL/GenBank/DDBJ databases">
        <title>Aeromicrobium sp. M2KJ-4, whole genome shotgun sequence.</title>
        <authorList>
            <person name="Tuo L."/>
        </authorList>
    </citation>
    <scope>NUCLEOTIDE SEQUENCE [LARGE SCALE GENOMIC DNA]</scope>
    <source>
        <strain evidence="3 4">M2KJ-4</strain>
    </source>
</reference>
<dbReference type="InterPro" id="IPR015330">
    <property type="entry name" value="DNA_primase/pol_bifunc_N"/>
</dbReference>
<dbReference type="Gene3D" id="3.40.50.300">
    <property type="entry name" value="P-loop containing nucleotide triphosphate hydrolases"/>
    <property type="match status" value="1"/>
</dbReference>
<dbReference type="SUPFAM" id="SSF52540">
    <property type="entry name" value="P-loop containing nucleoside triphosphate hydrolases"/>
    <property type="match status" value="1"/>
</dbReference>
<accession>A0A371P8D2</accession>
<dbReference type="AlphaFoldDB" id="A0A371P8D2"/>